<dbReference type="EMBL" id="JABXXV010000010">
    <property type="protein sequence ID" value="NVN48118.1"/>
    <property type="molecule type" value="Genomic_DNA"/>
</dbReference>
<protein>
    <recommendedName>
        <fullName evidence="2">DotM C-terminal cytoplasmic domain-containing protein</fullName>
    </recommendedName>
</protein>
<accession>A0ABX2P830</accession>
<dbReference type="Proteomes" id="UP001516351">
    <property type="component" value="Unassembled WGS sequence"/>
</dbReference>
<keyword evidence="1" id="KW-0812">Transmembrane</keyword>
<feature type="domain" description="DotM C-terminal cytoplasmic" evidence="2">
    <location>
        <begin position="189"/>
        <end position="376"/>
    </location>
</feature>
<keyword evidence="4" id="KW-1185">Reference proteome</keyword>
<evidence type="ECO:0000313" key="4">
    <source>
        <dbReference type="Proteomes" id="UP001516351"/>
    </source>
</evidence>
<evidence type="ECO:0000313" key="3">
    <source>
        <dbReference type="EMBL" id="NVN48118.1"/>
    </source>
</evidence>
<feature type="transmembrane region" description="Helical" evidence="1">
    <location>
        <begin position="21"/>
        <end position="40"/>
    </location>
</feature>
<name>A0ABX2P830_9PROT</name>
<proteinExistence type="predicted"/>
<organism evidence="3 4">
    <name type="scientific">Asaia spathodeae</name>
    <dbReference type="NCBI Taxonomy" id="657016"/>
    <lineage>
        <taxon>Bacteria</taxon>
        <taxon>Pseudomonadati</taxon>
        <taxon>Pseudomonadota</taxon>
        <taxon>Alphaproteobacteria</taxon>
        <taxon>Acetobacterales</taxon>
        <taxon>Acetobacteraceae</taxon>
        <taxon>Asaia</taxon>
    </lineage>
</organism>
<keyword evidence="1" id="KW-1133">Transmembrane helix</keyword>
<reference evidence="3 4" key="1">
    <citation type="submission" date="2020-06" db="EMBL/GenBank/DDBJ databases">
        <title>Synonyms of Asaia species.</title>
        <authorList>
            <person name="Sombolestani A."/>
        </authorList>
    </citation>
    <scope>NUCLEOTIDE SEQUENCE [LARGE SCALE GENOMIC DNA]</scope>
    <source>
        <strain evidence="3 4">LMG 27047</strain>
    </source>
</reference>
<dbReference type="Pfam" id="PF23127">
    <property type="entry name" value="DotM_C"/>
    <property type="match status" value="1"/>
</dbReference>
<dbReference type="InterPro" id="IPR056464">
    <property type="entry name" value="DotM_C"/>
</dbReference>
<comment type="caution">
    <text evidence="3">The sequence shown here is derived from an EMBL/GenBank/DDBJ whole genome shotgun (WGS) entry which is preliminary data.</text>
</comment>
<sequence>MRPIPNGGGLRGNDAERIMGVLLGGLVLLVVLATGLWWRFHTEMARALLAEQHLTLRAFSLVTHRYDGLRLSLEAASPERVTALKLWQLCNITGSALRWPLALLIVGLAVLCVLRAPREQYRARFGLDGLQKILARIHPIGHAWIGNDAVLVAPPPPGEALRPLDPALRAEEWVDRYCRTGTVQQRVSSAEAALGKQLGAPWSGPHAATPLIQCLFVVFAWQAERRKKDAIGLLGDLSRSLSGQFHKGAPTAPVAIPQAFRRSIGLHVERGDWTKALEITNRHAYTVPALLSLLQYARVRTGVFNPGLFACIQLVDRELWLALSAVSYPRDGLPHHIISTASCLEASGALEHWRAECEEGKPLSRKHIEHSVDALNLL</sequence>
<dbReference type="RefSeq" id="WP_267312067.1">
    <property type="nucleotide sequence ID" value="NZ_JABXXU010000010.1"/>
</dbReference>
<feature type="transmembrane region" description="Helical" evidence="1">
    <location>
        <begin position="96"/>
        <end position="114"/>
    </location>
</feature>
<evidence type="ECO:0000259" key="2">
    <source>
        <dbReference type="Pfam" id="PF23127"/>
    </source>
</evidence>
<keyword evidence="1" id="KW-0472">Membrane</keyword>
<gene>
    <name evidence="3" type="ORF">HW542_15065</name>
</gene>
<evidence type="ECO:0000256" key="1">
    <source>
        <dbReference type="SAM" id="Phobius"/>
    </source>
</evidence>